<dbReference type="eggNOG" id="COG4544">
    <property type="taxonomic scope" value="Bacteria"/>
</dbReference>
<organism evidence="1 2">
    <name type="scientific">Yoonia vestfoldensis SKA53</name>
    <dbReference type="NCBI Taxonomy" id="314232"/>
    <lineage>
        <taxon>Bacteria</taxon>
        <taxon>Pseudomonadati</taxon>
        <taxon>Pseudomonadota</taxon>
        <taxon>Alphaproteobacteria</taxon>
        <taxon>Rhodobacterales</taxon>
        <taxon>Paracoccaceae</taxon>
        <taxon>Yoonia</taxon>
    </lineage>
</organism>
<dbReference type="InterPro" id="IPR027417">
    <property type="entry name" value="P-loop_NTPase"/>
</dbReference>
<dbReference type="AlphaFoldDB" id="A3V1E8"/>
<reference evidence="1 2" key="1">
    <citation type="submission" date="2006-01" db="EMBL/GenBank/DDBJ databases">
        <authorList>
            <person name="Hagstrom A."/>
            <person name="Ferriera S."/>
            <person name="Johnson J."/>
            <person name="Kravitz S."/>
            <person name="Halpern A."/>
            <person name="Remington K."/>
            <person name="Beeson K."/>
            <person name="Tran B."/>
            <person name="Rogers Y.-H."/>
            <person name="Friedman R."/>
            <person name="Venter J.C."/>
        </authorList>
    </citation>
    <scope>NUCLEOTIDE SEQUENCE [LARGE SCALE GENOMIC DNA]</scope>
    <source>
        <strain evidence="1 2">SKA53</strain>
    </source>
</reference>
<protein>
    <recommendedName>
        <fullName evidence="3">Protein ImuA</fullName>
    </recommendedName>
</protein>
<dbReference type="Gene3D" id="3.40.50.300">
    <property type="entry name" value="P-loop containing nucleotide triphosphate hydrolases"/>
    <property type="match status" value="1"/>
</dbReference>
<evidence type="ECO:0008006" key="3">
    <source>
        <dbReference type="Google" id="ProtNLM"/>
    </source>
</evidence>
<dbReference type="STRING" id="314232.SKA53_09714"/>
<accession>A3V1E8</accession>
<comment type="caution">
    <text evidence="1">The sequence shown here is derived from an EMBL/GenBank/DDBJ whole genome shotgun (WGS) entry which is preliminary data.</text>
</comment>
<dbReference type="HOGENOM" id="CLU_093467_0_0_5"/>
<dbReference type="Proteomes" id="UP000004507">
    <property type="component" value="Unassembled WGS sequence"/>
</dbReference>
<name>A3V1E8_9RHOB</name>
<sequence>MQKTLQGFPPQPGLSRFTLSEVFVETAADAAALGFALARLPRGQRPVLWVQDRVSRKESGYPSLAGIGPLRPIIMVNVTRAADVLWTMEDGLRCRSLGGVIGEIWGDPAVLDFTATKRLALRSEAAGVPCWLIRRLAHPNLSAARDRWRIGARPSAPHPHDSQSPGAPRWAVELFRSRHAKPGQWVASYDRAADRVDLVAAVSDRTLDAGDGAAGQRAAG</sequence>
<keyword evidence="2" id="KW-1185">Reference proteome</keyword>
<evidence type="ECO:0000313" key="2">
    <source>
        <dbReference type="Proteomes" id="UP000004507"/>
    </source>
</evidence>
<gene>
    <name evidence="1" type="ORF">SKA53_09714</name>
</gene>
<evidence type="ECO:0000313" key="1">
    <source>
        <dbReference type="EMBL" id="EAQ07991.1"/>
    </source>
</evidence>
<dbReference type="SUPFAM" id="SSF52540">
    <property type="entry name" value="P-loop containing nucleoside triphosphate hydrolases"/>
    <property type="match status" value="1"/>
</dbReference>
<dbReference type="EMBL" id="AAMS01000001">
    <property type="protein sequence ID" value="EAQ07991.1"/>
    <property type="molecule type" value="Genomic_DNA"/>
</dbReference>
<proteinExistence type="predicted"/>